<protein>
    <recommendedName>
        <fullName evidence="7">FAD dependent oxidoreductase domain-containing protein</fullName>
    </recommendedName>
</protein>
<dbReference type="SUPFAM" id="SSF51905">
    <property type="entry name" value="FAD/NAD(P)-binding domain"/>
    <property type="match status" value="1"/>
</dbReference>
<evidence type="ECO:0000313" key="8">
    <source>
        <dbReference type="EMBL" id="PHH66608.1"/>
    </source>
</evidence>
<proteinExistence type="inferred from homology"/>
<keyword evidence="4" id="KW-0274">FAD</keyword>
<dbReference type="AlphaFoldDB" id="A0A2C5XLT5"/>
<gene>
    <name evidence="8" type="ORF">CDD81_6445</name>
</gene>
<dbReference type="STRING" id="1399860.A0A2C5XLT5"/>
<accession>A0A2C5XLT5</accession>
<dbReference type="Gene3D" id="3.50.50.60">
    <property type="entry name" value="FAD/NAD(P)-binding domain"/>
    <property type="match status" value="1"/>
</dbReference>
<evidence type="ECO:0000313" key="9">
    <source>
        <dbReference type="Proteomes" id="UP000226192"/>
    </source>
</evidence>
<keyword evidence="9" id="KW-1185">Reference proteome</keyword>
<dbReference type="InterPro" id="IPR036188">
    <property type="entry name" value="FAD/NAD-bd_sf"/>
</dbReference>
<dbReference type="PANTHER" id="PTHR10961">
    <property type="entry name" value="PEROXISOMAL SARCOSINE OXIDASE"/>
    <property type="match status" value="1"/>
</dbReference>
<name>A0A2C5XLT5_9HYPO</name>
<organism evidence="8 9">
    <name type="scientific">Ophiocordyceps australis</name>
    <dbReference type="NCBI Taxonomy" id="1399860"/>
    <lineage>
        <taxon>Eukaryota</taxon>
        <taxon>Fungi</taxon>
        <taxon>Dikarya</taxon>
        <taxon>Ascomycota</taxon>
        <taxon>Pezizomycotina</taxon>
        <taxon>Sordariomycetes</taxon>
        <taxon>Hypocreomycetidae</taxon>
        <taxon>Hypocreales</taxon>
        <taxon>Ophiocordycipitaceae</taxon>
        <taxon>Ophiocordyceps</taxon>
    </lineage>
</organism>
<feature type="compositionally biased region" description="Basic and acidic residues" evidence="6">
    <location>
        <begin position="446"/>
        <end position="459"/>
    </location>
</feature>
<comment type="cofactor">
    <cofactor evidence="1">
        <name>FAD</name>
        <dbReference type="ChEBI" id="CHEBI:57692"/>
    </cofactor>
</comment>
<comment type="similarity">
    <text evidence="2">Belongs to the MSOX/MTOX family.</text>
</comment>
<comment type="caution">
    <text evidence="8">The sequence shown here is derived from an EMBL/GenBank/DDBJ whole genome shotgun (WGS) entry which is preliminary data.</text>
</comment>
<dbReference type="Gene3D" id="3.30.9.10">
    <property type="entry name" value="D-Amino Acid Oxidase, subunit A, domain 2"/>
    <property type="match status" value="1"/>
</dbReference>
<evidence type="ECO:0000256" key="4">
    <source>
        <dbReference type="ARBA" id="ARBA00022827"/>
    </source>
</evidence>
<dbReference type="EMBL" id="NJET01000006">
    <property type="protein sequence ID" value="PHH66608.1"/>
    <property type="molecule type" value="Genomic_DNA"/>
</dbReference>
<dbReference type="GO" id="GO:0050660">
    <property type="term" value="F:flavin adenine dinucleotide binding"/>
    <property type="evidence" value="ECO:0007669"/>
    <property type="project" value="InterPro"/>
</dbReference>
<evidence type="ECO:0000256" key="3">
    <source>
        <dbReference type="ARBA" id="ARBA00022630"/>
    </source>
</evidence>
<keyword evidence="3" id="KW-0285">Flavoprotein</keyword>
<dbReference type="GO" id="GO:0008115">
    <property type="term" value="F:sarcosine oxidase activity"/>
    <property type="evidence" value="ECO:0007669"/>
    <property type="project" value="TreeGrafter"/>
</dbReference>
<feature type="region of interest" description="Disordered" evidence="6">
    <location>
        <begin position="430"/>
        <end position="459"/>
    </location>
</feature>
<dbReference type="InterPro" id="IPR045170">
    <property type="entry name" value="MTOX"/>
</dbReference>
<sequence length="459" mass="50464">MAAGVFGISLALELQRRGHRVTVFDQYRYDETAYKLTSTEPEQAASVDSNKIFRASYGKKMEYQRLALESRSAWLALNQTSHPPLFEPCGMLRVQPSDTLSPLELETLASLARDGLGSLQFIASDPQDVQRAASQGWAAKLLGFRDAQGKALEAVLDATAGFTRCAEACAYFQRLAAAEGVVFCLGCREGCFDSLVTDGMRARGIVTRDGRKHFADTVVIAAGSSSTQILPQLSYHLESSAGSIATFKIERSNTALWNKYAPASFPVVTWKSLARTDGKDVGSIYVLPRTEDGLLKIGYRGIKFTNFQPAPQSASFSQQGMWSIPLKSQQLPAEAVDAIKTFVSMFLPEFDGVPFYSTRLCWYTDTLDNSFLIDHVPGYQDQSLFVCTGGSGHGAKFLPVLGKHAADIFENGSKSTSPMRELWRWRDDVPRRNGLDEGPDGPRNLAKRDSHLVSPGRKE</sequence>
<evidence type="ECO:0000256" key="5">
    <source>
        <dbReference type="ARBA" id="ARBA00023002"/>
    </source>
</evidence>
<dbReference type="InterPro" id="IPR006076">
    <property type="entry name" value="FAD-dep_OxRdtase"/>
</dbReference>
<dbReference type="Proteomes" id="UP000226192">
    <property type="component" value="Unassembled WGS sequence"/>
</dbReference>
<evidence type="ECO:0000256" key="2">
    <source>
        <dbReference type="ARBA" id="ARBA00010989"/>
    </source>
</evidence>
<feature type="domain" description="FAD dependent oxidoreductase" evidence="7">
    <location>
        <begin position="3"/>
        <end position="407"/>
    </location>
</feature>
<dbReference type="PANTHER" id="PTHR10961:SF15">
    <property type="entry name" value="FAD DEPENDENT OXIDOREDUCTASE DOMAIN-CONTAINING PROTEIN"/>
    <property type="match status" value="1"/>
</dbReference>
<keyword evidence="5" id="KW-0560">Oxidoreductase</keyword>
<dbReference type="Pfam" id="PF01266">
    <property type="entry name" value="DAO"/>
    <property type="match status" value="1"/>
</dbReference>
<reference evidence="8 9" key="1">
    <citation type="submission" date="2017-06" db="EMBL/GenBank/DDBJ databases">
        <title>Ant-infecting Ophiocordyceps genomes reveal a high diversity of potential behavioral manipulation genes and a possible major role for enterotoxins.</title>
        <authorList>
            <person name="De Bekker C."/>
            <person name="Evans H.C."/>
            <person name="Brachmann A."/>
            <person name="Hughes D.P."/>
        </authorList>
    </citation>
    <scope>NUCLEOTIDE SEQUENCE [LARGE SCALE GENOMIC DNA]</scope>
    <source>
        <strain evidence="8 9">Map64</strain>
    </source>
</reference>
<evidence type="ECO:0000256" key="1">
    <source>
        <dbReference type="ARBA" id="ARBA00001974"/>
    </source>
</evidence>
<evidence type="ECO:0000259" key="7">
    <source>
        <dbReference type="Pfam" id="PF01266"/>
    </source>
</evidence>
<dbReference type="OrthoDB" id="2219495at2759"/>
<evidence type="ECO:0000256" key="6">
    <source>
        <dbReference type="SAM" id="MobiDB-lite"/>
    </source>
</evidence>